<evidence type="ECO:0008006" key="4">
    <source>
        <dbReference type="Google" id="ProtNLM"/>
    </source>
</evidence>
<evidence type="ECO:0000313" key="3">
    <source>
        <dbReference type="Proteomes" id="UP001310594"/>
    </source>
</evidence>
<gene>
    <name evidence="2" type="ORF">LTR97_004726</name>
</gene>
<protein>
    <recommendedName>
        <fullName evidence="4">BTB domain-containing protein</fullName>
    </recommendedName>
</protein>
<name>A0AAN7ZUK4_9PEZI</name>
<evidence type="ECO:0000256" key="1">
    <source>
        <dbReference type="SAM" id="MobiDB-lite"/>
    </source>
</evidence>
<comment type="caution">
    <text evidence="2">The sequence shown here is derived from an EMBL/GenBank/DDBJ whole genome shotgun (WGS) entry which is preliminary data.</text>
</comment>
<dbReference type="Proteomes" id="UP001310594">
    <property type="component" value="Unassembled WGS sequence"/>
</dbReference>
<sequence length="327" mass="36258">MSPKRKLPAVTDDRGEKRVTRSKTADTRPTEPQGPSQSEEMSQLEAAGTPGERSEPEDPRAENPRDELDDESGSEKAQSETTDTAAESDDVSLTHAATIDVLVGPIARRFGVPKNLIRSRSGLIDAAIRFNEQNKAGNEPIELLPDVPSIFDQYLIVLYSQDLVRPEDQEDDEWLINGLIKPYRLANKLQDQISEDTLIDKIAAHTRDSDLKQLTAENLIRAWEMAPPESTLCNVLVDSVVLQLAPVNLNYYLSAQDFPRDFALEIARKLAATAVGLRVEWTDQLFDSFDASRTPGAYHRLGTIDQKFKDARVPPKVPATVTGEPAE</sequence>
<feature type="compositionally biased region" description="Basic and acidic residues" evidence="1">
    <location>
        <begin position="11"/>
        <end position="29"/>
    </location>
</feature>
<accession>A0AAN7ZUK4</accession>
<proteinExistence type="predicted"/>
<dbReference type="EMBL" id="JAVRQU010000006">
    <property type="protein sequence ID" value="KAK5701908.1"/>
    <property type="molecule type" value="Genomic_DNA"/>
</dbReference>
<reference evidence="2" key="1">
    <citation type="submission" date="2023-08" db="EMBL/GenBank/DDBJ databases">
        <title>Black Yeasts Isolated from many extreme environments.</title>
        <authorList>
            <person name="Coleine C."/>
            <person name="Stajich J.E."/>
            <person name="Selbmann L."/>
        </authorList>
    </citation>
    <scope>NUCLEOTIDE SEQUENCE</scope>
    <source>
        <strain evidence="2">CCFEE 5810</strain>
    </source>
</reference>
<feature type="region of interest" description="Disordered" evidence="1">
    <location>
        <begin position="1"/>
        <end position="91"/>
    </location>
</feature>
<dbReference type="AlphaFoldDB" id="A0AAN7ZUK4"/>
<organism evidence="2 3">
    <name type="scientific">Elasticomyces elasticus</name>
    <dbReference type="NCBI Taxonomy" id="574655"/>
    <lineage>
        <taxon>Eukaryota</taxon>
        <taxon>Fungi</taxon>
        <taxon>Dikarya</taxon>
        <taxon>Ascomycota</taxon>
        <taxon>Pezizomycotina</taxon>
        <taxon>Dothideomycetes</taxon>
        <taxon>Dothideomycetidae</taxon>
        <taxon>Mycosphaerellales</taxon>
        <taxon>Teratosphaeriaceae</taxon>
        <taxon>Elasticomyces</taxon>
    </lineage>
</organism>
<evidence type="ECO:0000313" key="2">
    <source>
        <dbReference type="EMBL" id="KAK5701908.1"/>
    </source>
</evidence>
<feature type="compositionally biased region" description="Basic and acidic residues" evidence="1">
    <location>
        <begin position="52"/>
        <end position="66"/>
    </location>
</feature>